<proteinExistence type="predicted"/>
<reference evidence="1 2" key="1">
    <citation type="submission" date="2019-05" db="EMBL/GenBank/DDBJ databases">
        <title>Another draft genome of Portunus trituberculatus and its Hox gene families provides insights of decapod evolution.</title>
        <authorList>
            <person name="Jeong J.-H."/>
            <person name="Song I."/>
            <person name="Kim S."/>
            <person name="Choi T."/>
            <person name="Kim D."/>
            <person name="Ryu S."/>
            <person name="Kim W."/>
        </authorList>
    </citation>
    <scope>NUCLEOTIDE SEQUENCE [LARGE SCALE GENOMIC DNA]</scope>
    <source>
        <tissue evidence="1">Muscle</tissue>
    </source>
</reference>
<dbReference type="Proteomes" id="UP000324222">
    <property type="component" value="Unassembled WGS sequence"/>
</dbReference>
<comment type="caution">
    <text evidence="1">The sequence shown here is derived from an EMBL/GenBank/DDBJ whole genome shotgun (WGS) entry which is preliminary data.</text>
</comment>
<evidence type="ECO:0000313" key="2">
    <source>
        <dbReference type="Proteomes" id="UP000324222"/>
    </source>
</evidence>
<sequence length="153" mass="17292">MNKRDRGRKENSRLEAHLLLSLSDFTLRSLCLAGSLSTAAQRVHHDGHHVLVHTQDADQDGCLDEGLRGPADDGINEHLLELVGWVQHLRFLSDNFLCHFLLLATQNHHELGHHSFGLWSSWNLCLCHKSIMVVQELLPEVLSTGCFLKFLIS</sequence>
<protein>
    <submittedName>
        <fullName evidence="1">Uncharacterized protein</fullName>
    </submittedName>
</protein>
<keyword evidence="2" id="KW-1185">Reference proteome</keyword>
<gene>
    <name evidence="1" type="ORF">E2C01_004891</name>
</gene>
<name>A0A5B7CXN4_PORTR</name>
<dbReference type="EMBL" id="VSRR010000203">
    <property type="protein sequence ID" value="MPC12213.1"/>
    <property type="molecule type" value="Genomic_DNA"/>
</dbReference>
<evidence type="ECO:0000313" key="1">
    <source>
        <dbReference type="EMBL" id="MPC12213.1"/>
    </source>
</evidence>
<dbReference type="AlphaFoldDB" id="A0A5B7CXN4"/>
<organism evidence="1 2">
    <name type="scientific">Portunus trituberculatus</name>
    <name type="common">Swimming crab</name>
    <name type="synonym">Neptunus trituberculatus</name>
    <dbReference type="NCBI Taxonomy" id="210409"/>
    <lineage>
        <taxon>Eukaryota</taxon>
        <taxon>Metazoa</taxon>
        <taxon>Ecdysozoa</taxon>
        <taxon>Arthropoda</taxon>
        <taxon>Crustacea</taxon>
        <taxon>Multicrustacea</taxon>
        <taxon>Malacostraca</taxon>
        <taxon>Eumalacostraca</taxon>
        <taxon>Eucarida</taxon>
        <taxon>Decapoda</taxon>
        <taxon>Pleocyemata</taxon>
        <taxon>Brachyura</taxon>
        <taxon>Eubrachyura</taxon>
        <taxon>Portunoidea</taxon>
        <taxon>Portunidae</taxon>
        <taxon>Portuninae</taxon>
        <taxon>Portunus</taxon>
    </lineage>
</organism>
<accession>A0A5B7CXN4</accession>